<comment type="caution">
    <text evidence="3">The sequence shown here is derived from an EMBL/GenBank/DDBJ whole genome shotgun (WGS) entry which is preliminary data.</text>
</comment>
<feature type="non-terminal residue" evidence="3">
    <location>
        <position position="1"/>
    </location>
</feature>
<feature type="region of interest" description="Disordered" evidence="2">
    <location>
        <begin position="408"/>
        <end position="431"/>
    </location>
</feature>
<gene>
    <name evidence="3" type="ORF">CT0861_07102</name>
</gene>
<sequence length="496" mass="55616">LKTKKICLGYRDQTDLMFRDENTRTHARFRQWHARTSGSASASTSNAFPLPFFSADSSLIHGNRVTRAYRLSPPTEDVVISYFYHTILDNLPDEDPVRYLHSQLPNLYASSGPGSALRLATEAISYAASTKLSQEASLLCRKRYVQAIKAIGQAIQDPTEVVSDQTLYAILLLCGYETMLRDPDTTPAWGAHIDGAAALVKFRGISEVHSSVSRSMFWFIRRSVVVGHMQICRPIDDVFSTLDVIASSQESPEYHLISKAAEIPSLQHQSNCLFTQPQDTIKNEIQNLFHSARALDREISDWARTIPTTWCYSVAMNVNDLASSDFTPRQVHRYPNIYIARVWNFYRVSRLIVQSVLIRAISWMSTSMGLNEFDEGVQIEGSSVELVNDICASVPFLLGYDLSKMKIPSTSGGSKHGRTSRPGIKESSQTHTGRFSLIWPLHIACSSSSVPEAQRDWMRMQLRLLAKCGEKQAQIVCFTKSQILLGGADQDRFDCV</sequence>
<dbReference type="PANTHER" id="PTHR38791:SF13">
    <property type="entry name" value="ZN(2)-C6 FUNGAL-TYPE DOMAIN-CONTAINING PROTEIN"/>
    <property type="match status" value="1"/>
</dbReference>
<dbReference type="PANTHER" id="PTHR38791">
    <property type="entry name" value="ZN(II)2CYS6 TRANSCRIPTION FACTOR (EUROFUNG)-RELATED-RELATED"/>
    <property type="match status" value="1"/>
</dbReference>
<name>A0A161W856_9PEZI</name>
<dbReference type="EMBL" id="LFIV01000144">
    <property type="protein sequence ID" value="KZL67593.1"/>
    <property type="molecule type" value="Genomic_DNA"/>
</dbReference>
<evidence type="ECO:0000256" key="2">
    <source>
        <dbReference type="SAM" id="MobiDB-lite"/>
    </source>
</evidence>
<reference evidence="3 4" key="1">
    <citation type="submission" date="2015-06" db="EMBL/GenBank/DDBJ databases">
        <title>Survival trade-offs in plant roots during colonization by closely related pathogenic and mutualistic fungi.</title>
        <authorList>
            <person name="Hacquard S."/>
            <person name="Kracher B."/>
            <person name="Hiruma K."/>
            <person name="Weinman A."/>
            <person name="Muench P."/>
            <person name="Garrido Oter R."/>
            <person name="Ver Loren van Themaat E."/>
            <person name="Dallerey J.-F."/>
            <person name="Damm U."/>
            <person name="Henrissat B."/>
            <person name="Lespinet O."/>
            <person name="Thon M."/>
            <person name="Kemen E."/>
            <person name="McHardy A.C."/>
            <person name="Schulze-Lefert P."/>
            <person name="O'Connell R.J."/>
        </authorList>
    </citation>
    <scope>NUCLEOTIDE SEQUENCE [LARGE SCALE GENOMIC DNA]</scope>
    <source>
        <strain evidence="3 4">0861</strain>
    </source>
</reference>
<keyword evidence="1" id="KW-0539">Nucleus</keyword>
<proteinExistence type="predicted"/>
<organism evidence="3 4">
    <name type="scientific">Colletotrichum tofieldiae</name>
    <dbReference type="NCBI Taxonomy" id="708197"/>
    <lineage>
        <taxon>Eukaryota</taxon>
        <taxon>Fungi</taxon>
        <taxon>Dikarya</taxon>
        <taxon>Ascomycota</taxon>
        <taxon>Pezizomycotina</taxon>
        <taxon>Sordariomycetes</taxon>
        <taxon>Hypocreomycetidae</taxon>
        <taxon>Glomerellales</taxon>
        <taxon>Glomerellaceae</taxon>
        <taxon>Colletotrichum</taxon>
        <taxon>Colletotrichum spaethianum species complex</taxon>
    </lineage>
</organism>
<accession>A0A161W856</accession>
<dbReference type="AlphaFoldDB" id="A0A161W856"/>
<keyword evidence="4" id="KW-1185">Reference proteome</keyword>
<dbReference type="STRING" id="708197.A0A161W856"/>
<dbReference type="Pfam" id="PF11951">
    <property type="entry name" value="Fungal_trans_2"/>
    <property type="match status" value="1"/>
</dbReference>
<protein>
    <submittedName>
        <fullName evidence="3">C6 finger domain protein</fullName>
    </submittedName>
</protein>
<evidence type="ECO:0000256" key="1">
    <source>
        <dbReference type="ARBA" id="ARBA00023242"/>
    </source>
</evidence>
<evidence type="ECO:0000313" key="3">
    <source>
        <dbReference type="EMBL" id="KZL67593.1"/>
    </source>
</evidence>
<dbReference type="InterPro" id="IPR021858">
    <property type="entry name" value="Fun_TF"/>
</dbReference>
<dbReference type="InterPro" id="IPR053175">
    <property type="entry name" value="DHMBA_Reg_Transcription_Factor"/>
</dbReference>
<evidence type="ECO:0000313" key="4">
    <source>
        <dbReference type="Proteomes" id="UP000076552"/>
    </source>
</evidence>
<dbReference type="Proteomes" id="UP000076552">
    <property type="component" value="Unassembled WGS sequence"/>
</dbReference>